<sequence length="812" mass="90837">SNREEPGPRTPSAASAPSAAASPPRALLSAAGRALLWLGPVYLAGYLGLSGSWVLLGLALCFCWGHNRRGKRQRLEAAAALLEDERQAVCRGLAARHLPAWVHFPDVERVEWLNKVLIQAWPYFGTIMEKTFKEVLEPKIRAKSVHLKTCTFTKIHFGEKCPRINGIKAYTKEIDRRQIVLDLQICYAGDCEIHMDISKFNLGVKGVQLYGTLRVILEPLLTDAPFIGAVTLFFMQKPVNQINLGCLFVFLTCSVMSDTLIQDYIASRLVLPNRITVPLKKNMNIAQLRFPIPRGVIRVHLLEAENLVQKDNFLGAIRGKSDPYALLRVGVLQYRSKTVSRDLNPVWNETFEFVVHELPGQDLEVELYDEDPDKDDFMGSLLISLVDIMNDRTVDEWFPLSKTTSGHLHLKLEWLSLVNDQEKLHEDKKGLSTAILIVYLDSAFNLPVTNTNATIFLLQTCNFSKDPTWGQAFTFFVHSADSQSLHVEVKDKDRDSALGTSVVCLSHLLKDPNMTLDQRFQLDHSSSDSFIKMKLVLRALNVEEPDPQSIKAGGNASKQGPVHVTEKGGNQQKFVSPPKPEVSKVPPVSKDTAVLESPPKKDSSEDLDTNDSSAVPVASETIAGLNETESEQKPEHHLSSALHTRAVVVPTLPIVEELRLAPSVTSLGSLPSSCFELSSSNLDLHNGTEMPLGEIQLTVRYASIRQSLVVLVNGCRNLVPNSNRGVDPYVRIYLLPDRRWTSRKKTSVKKKTLNPQYDEKFEFFESLEDVKKRTLDVAVKNSRPFISQEKKELGKVRIDLSQEDLIKGFAQW</sequence>
<dbReference type="InterPro" id="IPR035892">
    <property type="entry name" value="C2_domain_sf"/>
</dbReference>
<dbReference type="CDD" id="cd04030">
    <property type="entry name" value="C2C_KIAA1228"/>
    <property type="match status" value="1"/>
</dbReference>
<dbReference type="PANTHER" id="PTHR45761">
    <property type="entry name" value="EXTENDED SYNAPTOTAGMIN-LIKE PROTEIN 2, ISOFORM C"/>
    <property type="match status" value="1"/>
</dbReference>
<dbReference type="InterPro" id="IPR051634">
    <property type="entry name" value="Extended_Synaptotagmin"/>
</dbReference>
<evidence type="ECO:0000256" key="11">
    <source>
        <dbReference type="ARBA" id="ARBA00022989"/>
    </source>
</evidence>
<reference evidence="19" key="1">
    <citation type="submission" date="2025-08" db="UniProtKB">
        <authorList>
            <consortium name="Ensembl"/>
        </authorList>
    </citation>
    <scope>IDENTIFICATION</scope>
</reference>
<dbReference type="InterPro" id="IPR037752">
    <property type="entry name" value="C2C_KIAA1228"/>
</dbReference>
<evidence type="ECO:0000256" key="12">
    <source>
        <dbReference type="ARBA" id="ARBA00023055"/>
    </source>
</evidence>
<evidence type="ECO:0000256" key="4">
    <source>
        <dbReference type="ARBA" id="ARBA00022448"/>
    </source>
</evidence>
<dbReference type="AlphaFoldDB" id="A0A8B9UU43"/>
<keyword evidence="6 16" id="KW-0812">Transmembrane</keyword>
<protein>
    <submittedName>
        <fullName evidence="19">Extended synaptotagmin 3</fullName>
    </submittedName>
</protein>
<reference evidence="19" key="2">
    <citation type="submission" date="2025-09" db="UniProtKB">
        <authorList>
            <consortium name="Ensembl"/>
        </authorList>
    </citation>
    <scope>IDENTIFICATION</scope>
</reference>
<feature type="domain" description="SMP-LTD" evidence="18">
    <location>
        <begin position="106"/>
        <end position="280"/>
    </location>
</feature>
<dbReference type="GO" id="GO:0006869">
    <property type="term" value="P:lipid transport"/>
    <property type="evidence" value="ECO:0007669"/>
    <property type="project" value="UniProtKB-KW"/>
</dbReference>
<evidence type="ECO:0000256" key="7">
    <source>
        <dbReference type="ARBA" id="ARBA00022723"/>
    </source>
</evidence>
<feature type="transmembrane region" description="Helical" evidence="16">
    <location>
        <begin position="242"/>
        <end position="261"/>
    </location>
</feature>
<proteinExistence type="inferred from homology"/>
<dbReference type="GO" id="GO:0005789">
    <property type="term" value="C:endoplasmic reticulum membrane"/>
    <property type="evidence" value="ECO:0007669"/>
    <property type="project" value="UniProtKB-SubCell"/>
</dbReference>
<dbReference type="Pfam" id="PF17047">
    <property type="entry name" value="SMP_LBD"/>
    <property type="match status" value="1"/>
</dbReference>
<evidence type="ECO:0000256" key="16">
    <source>
        <dbReference type="SAM" id="Phobius"/>
    </source>
</evidence>
<dbReference type="SMART" id="SM00239">
    <property type="entry name" value="C2"/>
    <property type="match status" value="3"/>
</dbReference>
<feature type="compositionally biased region" description="Low complexity" evidence="15">
    <location>
        <begin position="10"/>
        <end position="20"/>
    </location>
</feature>
<evidence type="ECO:0000256" key="3">
    <source>
        <dbReference type="ARBA" id="ARBA00005867"/>
    </source>
</evidence>
<keyword evidence="13" id="KW-0446">Lipid-binding</keyword>
<dbReference type="GO" id="GO:0061817">
    <property type="term" value="P:endoplasmic reticulum-plasma membrane tethering"/>
    <property type="evidence" value="ECO:0007669"/>
    <property type="project" value="InterPro"/>
</dbReference>
<accession>A0A8B9UU43</accession>
<dbReference type="PROSITE" id="PS51847">
    <property type="entry name" value="SMP"/>
    <property type="match status" value="1"/>
</dbReference>
<keyword evidence="20" id="KW-1185">Reference proteome</keyword>
<evidence type="ECO:0000259" key="18">
    <source>
        <dbReference type="PROSITE" id="PS51847"/>
    </source>
</evidence>
<dbReference type="Ensembl" id="ENSAZOT00000013977.1">
    <property type="protein sequence ID" value="ENSAZOP00000013005.1"/>
    <property type="gene ID" value="ENSAZOG00000008169.1"/>
</dbReference>
<comment type="subcellular location">
    <subcellularLocation>
        <location evidence="1">Cell membrane</location>
        <topology evidence="1">Peripheral membrane protein</topology>
    </subcellularLocation>
    <subcellularLocation>
        <location evidence="2">Endoplasmic reticulum membrane</location>
        <topology evidence="2">Multi-pass membrane protein</topology>
    </subcellularLocation>
</comment>
<evidence type="ECO:0000256" key="1">
    <source>
        <dbReference type="ARBA" id="ARBA00004202"/>
    </source>
</evidence>
<keyword evidence="5" id="KW-1003">Cell membrane</keyword>
<feature type="region of interest" description="Disordered" evidence="15">
    <location>
        <begin position="1"/>
        <end position="20"/>
    </location>
</feature>
<evidence type="ECO:0000256" key="5">
    <source>
        <dbReference type="ARBA" id="ARBA00022475"/>
    </source>
</evidence>
<dbReference type="PRINTS" id="PR00360">
    <property type="entry name" value="C2DOMAIN"/>
</dbReference>
<keyword evidence="9" id="KW-0256">Endoplasmic reticulum</keyword>
<dbReference type="FunFam" id="2.60.40.150:FF:000093">
    <property type="entry name" value="Extended synaptotagmin 3"/>
    <property type="match status" value="1"/>
</dbReference>
<keyword evidence="12" id="KW-0445">Lipid transport</keyword>
<dbReference type="InterPro" id="IPR000008">
    <property type="entry name" value="C2_dom"/>
</dbReference>
<evidence type="ECO:0000313" key="19">
    <source>
        <dbReference type="Ensembl" id="ENSAZOP00000013005.1"/>
    </source>
</evidence>
<dbReference type="Pfam" id="PF00168">
    <property type="entry name" value="C2"/>
    <property type="match status" value="3"/>
</dbReference>
<dbReference type="GO" id="GO:0008429">
    <property type="term" value="F:phosphatidylethanolamine binding"/>
    <property type="evidence" value="ECO:0007669"/>
    <property type="project" value="TreeGrafter"/>
</dbReference>
<evidence type="ECO:0000256" key="10">
    <source>
        <dbReference type="ARBA" id="ARBA00022837"/>
    </source>
</evidence>
<dbReference type="CDD" id="cd04050">
    <property type="entry name" value="C2B_Synaptotagmin-like"/>
    <property type="match status" value="1"/>
</dbReference>
<keyword evidence="10" id="KW-0106">Calcium</keyword>
<evidence type="ECO:0000256" key="2">
    <source>
        <dbReference type="ARBA" id="ARBA00004477"/>
    </source>
</evidence>
<dbReference type="SUPFAM" id="SSF49562">
    <property type="entry name" value="C2 domain (Calcium/lipid-binding domain, CaLB)"/>
    <property type="match status" value="3"/>
</dbReference>
<dbReference type="InterPro" id="IPR037733">
    <property type="entry name" value="Ext_Synaptotagmin_C2A"/>
</dbReference>
<name>A0A8B9UU43_9AVES</name>
<feature type="domain" description="C2" evidence="17">
    <location>
        <begin position="691"/>
        <end position="812"/>
    </location>
</feature>
<evidence type="ECO:0000256" key="13">
    <source>
        <dbReference type="ARBA" id="ARBA00023121"/>
    </source>
</evidence>
<keyword evidence="11 16" id="KW-1133">Transmembrane helix</keyword>
<dbReference type="GO" id="GO:0005886">
    <property type="term" value="C:plasma membrane"/>
    <property type="evidence" value="ECO:0007669"/>
    <property type="project" value="UniProtKB-SubCell"/>
</dbReference>
<dbReference type="PANTHER" id="PTHR45761:SF4">
    <property type="entry name" value="EXTENDED SYNAPTOTAGMIN-3"/>
    <property type="match status" value="1"/>
</dbReference>
<dbReference type="PROSITE" id="PS50004">
    <property type="entry name" value="C2"/>
    <property type="match status" value="2"/>
</dbReference>
<evidence type="ECO:0000256" key="14">
    <source>
        <dbReference type="ARBA" id="ARBA00023136"/>
    </source>
</evidence>
<dbReference type="Proteomes" id="UP000694549">
    <property type="component" value="Unplaced"/>
</dbReference>
<dbReference type="InterPro" id="IPR037749">
    <property type="entry name" value="Ext_Synaptotagmin_C2B"/>
</dbReference>
<keyword evidence="4" id="KW-0813">Transport</keyword>
<evidence type="ECO:0000256" key="8">
    <source>
        <dbReference type="ARBA" id="ARBA00022737"/>
    </source>
</evidence>
<organism evidence="19 20">
    <name type="scientific">Anas zonorhyncha</name>
    <name type="common">Eastern spot-billed duck</name>
    <dbReference type="NCBI Taxonomy" id="75864"/>
    <lineage>
        <taxon>Eukaryota</taxon>
        <taxon>Metazoa</taxon>
        <taxon>Chordata</taxon>
        <taxon>Craniata</taxon>
        <taxon>Vertebrata</taxon>
        <taxon>Euteleostomi</taxon>
        <taxon>Archelosauria</taxon>
        <taxon>Archosauria</taxon>
        <taxon>Dinosauria</taxon>
        <taxon>Saurischia</taxon>
        <taxon>Theropoda</taxon>
        <taxon>Coelurosauria</taxon>
        <taxon>Aves</taxon>
        <taxon>Neognathae</taxon>
        <taxon>Galloanserae</taxon>
        <taxon>Anseriformes</taxon>
        <taxon>Anatidae</taxon>
        <taxon>Anatinae</taxon>
        <taxon>Anas</taxon>
    </lineage>
</organism>
<dbReference type="InterPro" id="IPR031468">
    <property type="entry name" value="SMP_LBD"/>
</dbReference>
<dbReference type="GO" id="GO:0005544">
    <property type="term" value="F:calcium-dependent phospholipid binding"/>
    <property type="evidence" value="ECO:0007669"/>
    <property type="project" value="TreeGrafter"/>
</dbReference>
<dbReference type="GO" id="GO:0005509">
    <property type="term" value="F:calcium ion binding"/>
    <property type="evidence" value="ECO:0007669"/>
    <property type="project" value="TreeGrafter"/>
</dbReference>
<dbReference type="CDD" id="cd08391">
    <property type="entry name" value="C2A_C2C_Synaptotagmin_like"/>
    <property type="match status" value="1"/>
</dbReference>
<dbReference type="Gene3D" id="2.60.40.150">
    <property type="entry name" value="C2 domain"/>
    <property type="match status" value="3"/>
</dbReference>
<dbReference type="InterPro" id="IPR039010">
    <property type="entry name" value="Synaptotagmin_SMP"/>
</dbReference>
<evidence type="ECO:0000313" key="20">
    <source>
        <dbReference type="Proteomes" id="UP000694549"/>
    </source>
</evidence>
<dbReference type="FunFam" id="2.60.40.150:FF:000025">
    <property type="entry name" value="Extended synaptotagmin 2"/>
    <property type="match status" value="1"/>
</dbReference>
<feature type="region of interest" description="Disordered" evidence="15">
    <location>
        <begin position="546"/>
        <end position="614"/>
    </location>
</feature>
<dbReference type="GO" id="GO:0031210">
    <property type="term" value="F:phosphatidylcholine binding"/>
    <property type="evidence" value="ECO:0007669"/>
    <property type="project" value="TreeGrafter"/>
</dbReference>
<keyword evidence="7" id="KW-0479">Metal-binding</keyword>
<evidence type="ECO:0000256" key="15">
    <source>
        <dbReference type="SAM" id="MobiDB-lite"/>
    </source>
</evidence>
<keyword evidence="14 16" id="KW-0472">Membrane</keyword>
<dbReference type="GO" id="GO:0035091">
    <property type="term" value="F:phosphatidylinositol binding"/>
    <property type="evidence" value="ECO:0007669"/>
    <property type="project" value="TreeGrafter"/>
</dbReference>
<feature type="domain" description="C2" evidence="17">
    <location>
        <begin position="271"/>
        <end position="398"/>
    </location>
</feature>
<evidence type="ECO:0000259" key="17">
    <source>
        <dbReference type="PROSITE" id="PS50004"/>
    </source>
</evidence>
<feature type="transmembrane region" description="Helical" evidence="16">
    <location>
        <begin position="43"/>
        <end position="65"/>
    </location>
</feature>
<comment type="similarity">
    <text evidence="3">Belongs to the extended synaptotagmin family.</text>
</comment>
<evidence type="ECO:0000256" key="6">
    <source>
        <dbReference type="ARBA" id="ARBA00022692"/>
    </source>
</evidence>
<evidence type="ECO:0000256" key="9">
    <source>
        <dbReference type="ARBA" id="ARBA00022824"/>
    </source>
</evidence>
<keyword evidence="8" id="KW-0677">Repeat</keyword>